<protein>
    <submittedName>
        <fullName evidence="1">Uncharacterized protein</fullName>
    </submittedName>
</protein>
<name>A0A5H5B3V3_SALET</name>
<dbReference type="AlphaFoldDB" id="A0A5H5B3V3"/>
<comment type="caution">
    <text evidence="1">The sequence shown here is derived from an EMBL/GenBank/DDBJ whole genome shotgun (WGS) entry which is preliminary data.</text>
</comment>
<dbReference type="EMBL" id="AAIQMM010000009">
    <property type="protein sequence ID" value="ECH0895134.1"/>
    <property type="molecule type" value="Genomic_DNA"/>
</dbReference>
<evidence type="ECO:0000313" key="1">
    <source>
        <dbReference type="EMBL" id="ECH0895134.1"/>
    </source>
</evidence>
<reference evidence="1" key="1">
    <citation type="submission" date="2019-07" db="EMBL/GenBank/DDBJ databases">
        <authorList>
            <person name="Ashton P.M."/>
            <person name="Dallman T."/>
            <person name="Nair S."/>
            <person name="De Pinna E."/>
            <person name="Peters T."/>
            <person name="Grant K."/>
        </authorList>
    </citation>
    <scope>NUCLEOTIDE SEQUENCE</scope>
    <source>
        <strain evidence="1">773673</strain>
    </source>
</reference>
<proteinExistence type="predicted"/>
<gene>
    <name evidence="1" type="ORF">FPD99_14195</name>
</gene>
<organism evidence="1">
    <name type="scientific">Salmonella enterica subsp. enterica serovar Glostrup</name>
    <dbReference type="NCBI Taxonomy" id="1151180"/>
    <lineage>
        <taxon>Bacteria</taxon>
        <taxon>Pseudomonadati</taxon>
        <taxon>Pseudomonadota</taxon>
        <taxon>Gammaproteobacteria</taxon>
        <taxon>Enterobacterales</taxon>
        <taxon>Enterobacteriaceae</taxon>
        <taxon>Salmonella</taxon>
    </lineage>
</organism>
<accession>A0A5H5B3V3</accession>
<sequence length="61" mass="7087">MRKSHRFHSGTVFDFIHLRLPTSQDFVLSTRVAIPHFSAEYPAYLSIPQQANALSWSRRIT</sequence>